<sequence length="65" mass="7846">MMIVKNIKIFLIVILKKYYFFENVNTVEYSSRQAVYQGTRRQKIKFPIFGNRESGRRDLCCIQYS</sequence>
<evidence type="ECO:0000313" key="2">
    <source>
        <dbReference type="Proteomes" id="UP001497535"/>
    </source>
</evidence>
<evidence type="ECO:0000313" key="1">
    <source>
        <dbReference type="EMBL" id="CAK5089824.1"/>
    </source>
</evidence>
<name>A0ACB1AE73_MELEN</name>
<dbReference type="EMBL" id="CAVMJV010000079">
    <property type="protein sequence ID" value="CAK5089824.1"/>
    <property type="molecule type" value="Genomic_DNA"/>
</dbReference>
<protein>
    <submittedName>
        <fullName evidence="1">Uncharacterized protein</fullName>
    </submittedName>
</protein>
<dbReference type="Proteomes" id="UP001497535">
    <property type="component" value="Unassembled WGS sequence"/>
</dbReference>
<proteinExistence type="predicted"/>
<comment type="caution">
    <text evidence="1">The sequence shown here is derived from an EMBL/GenBank/DDBJ whole genome shotgun (WGS) entry which is preliminary data.</text>
</comment>
<organism evidence="1 2">
    <name type="scientific">Meloidogyne enterolobii</name>
    <name type="common">Root-knot nematode worm</name>
    <name type="synonym">Meloidogyne mayaguensis</name>
    <dbReference type="NCBI Taxonomy" id="390850"/>
    <lineage>
        <taxon>Eukaryota</taxon>
        <taxon>Metazoa</taxon>
        <taxon>Ecdysozoa</taxon>
        <taxon>Nematoda</taxon>
        <taxon>Chromadorea</taxon>
        <taxon>Rhabditida</taxon>
        <taxon>Tylenchina</taxon>
        <taxon>Tylenchomorpha</taxon>
        <taxon>Tylenchoidea</taxon>
        <taxon>Meloidogynidae</taxon>
        <taxon>Meloidogyninae</taxon>
        <taxon>Meloidogyne</taxon>
    </lineage>
</organism>
<accession>A0ACB1AE73</accession>
<reference evidence="1" key="1">
    <citation type="submission" date="2023-11" db="EMBL/GenBank/DDBJ databases">
        <authorList>
            <person name="Poullet M."/>
        </authorList>
    </citation>
    <scope>NUCLEOTIDE SEQUENCE</scope>
    <source>
        <strain evidence="1">E1834</strain>
    </source>
</reference>
<keyword evidence="2" id="KW-1185">Reference proteome</keyword>
<gene>
    <name evidence="1" type="ORF">MENTE1834_LOCUS37567</name>
</gene>